<evidence type="ECO:0000313" key="2">
    <source>
        <dbReference type="EMBL" id="MBB5232802.1"/>
    </source>
</evidence>
<comment type="caution">
    <text evidence="2">The sequence shown here is derived from an EMBL/GenBank/DDBJ whole genome shotgun (WGS) entry which is preliminary data.</text>
</comment>
<feature type="transmembrane region" description="Helical" evidence="1">
    <location>
        <begin position="194"/>
        <end position="213"/>
    </location>
</feature>
<organism evidence="2 3">
    <name type="scientific">Deinococcus budaensis</name>
    <dbReference type="NCBI Taxonomy" id="1665626"/>
    <lineage>
        <taxon>Bacteria</taxon>
        <taxon>Thermotogati</taxon>
        <taxon>Deinococcota</taxon>
        <taxon>Deinococci</taxon>
        <taxon>Deinococcales</taxon>
        <taxon>Deinococcaceae</taxon>
        <taxon>Deinococcus</taxon>
    </lineage>
</organism>
<dbReference type="AlphaFoldDB" id="A0A7W8GC15"/>
<feature type="transmembrane region" description="Helical" evidence="1">
    <location>
        <begin position="257"/>
        <end position="277"/>
    </location>
</feature>
<feature type="transmembrane region" description="Helical" evidence="1">
    <location>
        <begin position="24"/>
        <end position="45"/>
    </location>
</feature>
<sequence>MTSLPSPAPPADVAPPRWPAWRRLLLNVGSLYLGLYFLIGGQPLLGLHELRFRAADALHGLLFGRRLPPFTPTGSGDTRFDWTFALLVLGLALVGGLLWTLRRRRAPSAAHLRWLEAGLRAALVLWLSVYGLAKFSFGQFGLLHAGQLVSTYGESSPMGLLWRFMAASPGYQYVAGVAELLPALLLLHRRTVTLGALLAAVTMTNVAALNLLYDVPVKLFSLHLLLAALVLLALDGKRLWAFVTGRAFAGRAVASRFRWAAPSAWVLTVLLLGGAVASTLSGLPRLQEARRAAAQEGDLLRTRGFHWVNERPFNR</sequence>
<keyword evidence="1" id="KW-0812">Transmembrane</keyword>
<evidence type="ECO:0000313" key="3">
    <source>
        <dbReference type="Proteomes" id="UP000525389"/>
    </source>
</evidence>
<dbReference type="Proteomes" id="UP000525389">
    <property type="component" value="Unassembled WGS sequence"/>
</dbReference>
<gene>
    <name evidence="2" type="ORF">HNQ09_000219</name>
</gene>
<dbReference type="EMBL" id="JACHFN010000001">
    <property type="protein sequence ID" value="MBB5232802.1"/>
    <property type="molecule type" value="Genomic_DNA"/>
</dbReference>
<evidence type="ECO:0008006" key="4">
    <source>
        <dbReference type="Google" id="ProtNLM"/>
    </source>
</evidence>
<keyword evidence="3" id="KW-1185">Reference proteome</keyword>
<evidence type="ECO:0000256" key="1">
    <source>
        <dbReference type="SAM" id="Phobius"/>
    </source>
</evidence>
<proteinExistence type="predicted"/>
<name>A0A7W8GC15_9DEIO</name>
<accession>A0A7W8GC15</accession>
<feature type="transmembrane region" description="Helical" evidence="1">
    <location>
        <begin position="219"/>
        <end position="236"/>
    </location>
</feature>
<keyword evidence="1" id="KW-0472">Membrane</keyword>
<keyword evidence="1" id="KW-1133">Transmembrane helix</keyword>
<feature type="transmembrane region" description="Helical" evidence="1">
    <location>
        <begin position="113"/>
        <end position="133"/>
    </location>
</feature>
<reference evidence="2 3" key="1">
    <citation type="submission" date="2020-08" db="EMBL/GenBank/DDBJ databases">
        <title>Genomic Encyclopedia of Type Strains, Phase IV (KMG-IV): sequencing the most valuable type-strain genomes for metagenomic binning, comparative biology and taxonomic classification.</title>
        <authorList>
            <person name="Goeker M."/>
        </authorList>
    </citation>
    <scope>NUCLEOTIDE SEQUENCE [LARGE SCALE GENOMIC DNA]</scope>
    <source>
        <strain evidence="2 3">DSM 101791</strain>
    </source>
</reference>
<dbReference type="RefSeq" id="WP_184024303.1">
    <property type="nucleotide sequence ID" value="NZ_JACHFN010000001.1"/>
</dbReference>
<protein>
    <recommendedName>
        <fullName evidence="4">DoxX family protein</fullName>
    </recommendedName>
</protein>
<feature type="transmembrane region" description="Helical" evidence="1">
    <location>
        <begin position="82"/>
        <end position="101"/>
    </location>
</feature>